<organism evidence="2 3">
    <name type="scientific">Leptospira biflexa serovar Patoc (strain Patoc 1 / ATCC 23582 / Paris)</name>
    <dbReference type="NCBI Taxonomy" id="456481"/>
    <lineage>
        <taxon>Bacteria</taxon>
        <taxon>Pseudomonadati</taxon>
        <taxon>Spirochaetota</taxon>
        <taxon>Spirochaetia</taxon>
        <taxon>Leptospirales</taxon>
        <taxon>Leptospiraceae</taxon>
        <taxon>Leptospira</taxon>
    </lineage>
</organism>
<feature type="transmembrane region" description="Helical" evidence="1">
    <location>
        <begin position="343"/>
        <end position="362"/>
    </location>
</feature>
<keyword evidence="1" id="KW-0472">Membrane</keyword>
<name>B0SL92_LEPBP</name>
<dbReference type="STRING" id="456481.LEPBI_I0768"/>
<evidence type="ECO:0000256" key="1">
    <source>
        <dbReference type="SAM" id="Phobius"/>
    </source>
</evidence>
<dbReference type="AlphaFoldDB" id="B0SL92"/>
<dbReference type="EMBL" id="CP000786">
    <property type="protein sequence ID" value="ABZ96899.1"/>
    <property type="molecule type" value="Genomic_DNA"/>
</dbReference>
<dbReference type="RefSeq" id="WP_012387786.1">
    <property type="nucleotide sequence ID" value="NC_010602.1"/>
</dbReference>
<evidence type="ECO:0000313" key="2">
    <source>
        <dbReference type="EMBL" id="ABZ96899.1"/>
    </source>
</evidence>
<keyword evidence="1" id="KW-0812">Transmembrane</keyword>
<dbReference type="BioCyc" id="LBIF456481:LEPBI_RS03785-MONOMER"/>
<feature type="transmembrane region" description="Helical" evidence="1">
    <location>
        <begin position="214"/>
        <end position="245"/>
    </location>
</feature>
<feature type="transmembrane region" description="Helical" evidence="1">
    <location>
        <begin position="310"/>
        <end position="331"/>
    </location>
</feature>
<gene>
    <name evidence="2" type="ordered locus">LEPBI_I0768</name>
</gene>
<accession>B0SL92</accession>
<feature type="transmembrane region" description="Helical" evidence="1">
    <location>
        <begin position="31"/>
        <end position="52"/>
    </location>
</feature>
<dbReference type="OrthoDB" id="342233at2"/>
<protein>
    <recommendedName>
        <fullName evidence="4">Glycosyltransferase RgtA/B/C/D-like domain-containing protein</fullName>
    </recommendedName>
</protein>
<feature type="transmembrane region" description="Helical" evidence="1">
    <location>
        <begin position="397"/>
        <end position="418"/>
    </location>
</feature>
<feature type="transmembrane region" description="Helical" evidence="1">
    <location>
        <begin position="374"/>
        <end position="390"/>
    </location>
</feature>
<feature type="transmembrane region" description="Helical" evidence="1">
    <location>
        <begin position="64"/>
        <end position="85"/>
    </location>
</feature>
<feature type="transmembrane region" description="Helical" evidence="1">
    <location>
        <begin position="169"/>
        <end position="202"/>
    </location>
</feature>
<feature type="transmembrane region" description="Helical" evidence="1">
    <location>
        <begin position="7"/>
        <end position="25"/>
    </location>
</feature>
<feature type="transmembrane region" description="Helical" evidence="1">
    <location>
        <begin position="257"/>
        <end position="277"/>
    </location>
</feature>
<dbReference type="Proteomes" id="UP000001847">
    <property type="component" value="Chromosome I"/>
</dbReference>
<evidence type="ECO:0008006" key="4">
    <source>
        <dbReference type="Google" id="ProtNLM"/>
    </source>
</evidence>
<feature type="transmembrane region" description="Helical" evidence="1">
    <location>
        <begin position="138"/>
        <end position="157"/>
    </location>
</feature>
<evidence type="ECO:0000313" key="3">
    <source>
        <dbReference type="Proteomes" id="UP000001847"/>
    </source>
</evidence>
<sequence length="538" mass="63664">MKYLTLYLPYLFVGFSLWLPTKPWFFPGDEVTYFAILILFVLFQSFLLYFKTKHSFLEHSFQNYLPSNWIIASFYFLFMLCFPILNRSWGDGLLLLETNLLETKLFGFQFTLDEILESILHSQLTHVLSSFQFPEDPVLSYSILSYVAGVFFLFVFLSIGKKQSKDVSILFLLSSGGILLGFGYAENYTLVTATHLSLYLFLYRYTNRPEENDFLLYGSTALVALSMLFHLVSGYLVIVLVYLWIYHSPKEKKIKHLVFCTLLGSMILLPWFVYFSAFHDPTVDHNSTHLIHPPFYPFKRWISANHFKEILSVLFWNVFLSAFYLLYQFTFQKEKWKLFINNPFHKLMLVVILAFFLHGFFHNPQLGFPADWDLMGFYWLPITFLAFLYWKHEARIVWEWIPLLMFGTTLVIVSAIQLNKTNPKDELLWEITKKSIFTYANENEFFIKSLPKEDKKFFAKGDFLFFKGEYITKQLCDFPEKKFLIESMKQHRKQWKDGFLKGTFKSKENLNVFLTEATKTNVLYLKSLEANKICHPML</sequence>
<proteinExistence type="predicted"/>
<keyword evidence="1" id="KW-1133">Transmembrane helix</keyword>
<dbReference type="KEGG" id="lbi:LEPBI_I0768"/>
<dbReference type="HOGENOM" id="CLU_506044_0_0_12"/>
<keyword evidence="3" id="KW-1185">Reference proteome</keyword>
<reference evidence="2 3" key="1">
    <citation type="journal article" date="2008" name="PLoS ONE">
        <title>Genome sequence of the saprophyte Leptospira biflexa provides insights into the evolution of Leptospira and the pathogenesis of leptospirosis.</title>
        <authorList>
            <person name="Picardeau M."/>
            <person name="Bulach D.M."/>
            <person name="Bouchier C."/>
            <person name="Zuerner R.L."/>
            <person name="Zidane N."/>
            <person name="Wilson P.J."/>
            <person name="Creno S."/>
            <person name="Kuczek E.S."/>
            <person name="Bommezzadri S."/>
            <person name="Davis J.C."/>
            <person name="McGrath A."/>
            <person name="Johnson M.J."/>
            <person name="Boursaux-Eude C."/>
            <person name="Seemann T."/>
            <person name="Rouy Z."/>
            <person name="Coppel R.L."/>
            <person name="Rood J.I."/>
            <person name="Lajus A."/>
            <person name="Davies J.K."/>
            <person name="Medigue C."/>
            <person name="Adler B."/>
        </authorList>
    </citation>
    <scope>NUCLEOTIDE SEQUENCE [LARGE SCALE GENOMIC DNA]</scope>
    <source>
        <strain evidence="3">Patoc 1 / ATCC 23582 / Paris</strain>
    </source>
</reference>